<dbReference type="OrthoDB" id="269822at2759"/>
<dbReference type="InterPro" id="IPR053945">
    <property type="entry name" value="PLCB1-4-like_EFh"/>
</dbReference>
<dbReference type="EMBL" id="UXUI01010873">
    <property type="protein sequence ID" value="VDD95713.1"/>
    <property type="molecule type" value="Genomic_DNA"/>
</dbReference>
<sequence length="327" mass="38115">MAAKDYIREFKFDWKPEVHSALLEGTVFDRYDDVGLSIYSSSSFRILSIMQVTGILFYFNSVGLDSVCLDVNVYVRVDGNGFFLHWKGEEDKEPGLLDLVQVWEARRGGAPKDGRVQFELEQRGTKETLEDRTVWITHGEDLVNIYSVSFVARDLATAELWRDGINDIVKTSKVKHSSYSTRLLKTWYQLTLQVNERGRIPIKNIIKLFSCGKDDSMTLKCLGDFGLYGDKEREEIDVSNFPFERFLRLYQKIAPRSDIQELFVKISGKKEYVTRDRLIKFMNETQRDDRLNELLHPLYTEARVQKLIIDKFETDEKYIREGLLISI</sequence>
<evidence type="ECO:0000256" key="2">
    <source>
        <dbReference type="ARBA" id="ARBA00022801"/>
    </source>
</evidence>
<dbReference type="InterPro" id="IPR011992">
    <property type="entry name" value="EF-hand-dom_pair"/>
</dbReference>
<gene>
    <name evidence="7" type="ORF">EVEC_LOCUS10464</name>
</gene>
<evidence type="ECO:0000256" key="4">
    <source>
        <dbReference type="ARBA" id="ARBA00023098"/>
    </source>
</evidence>
<evidence type="ECO:0000313" key="8">
    <source>
        <dbReference type="Proteomes" id="UP000274131"/>
    </source>
</evidence>
<keyword evidence="8" id="KW-1185">Reference proteome</keyword>
<dbReference type="GO" id="GO:0051209">
    <property type="term" value="P:release of sequestered calcium ion into cytosol"/>
    <property type="evidence" value="ECO:0007669"/>
    <property type="project" value="TreeGrafter"/>
</dbReference>
<keyword evidence="3" id="KW-0442">Lipid degradation</keyword>
<dbReference type="Pfam" id="PF17787">
    <property type="entry name" value="PH_14"/>
    <property type="match status" value="1"/>
</dbReference>
<dbReference type="EC" id="3.1.4.11" evidence="1"/>
<protein>
    <recommendedName>
        <fullName evidence="1">phosphoinositide phospholipase C</fullName>
        <ecNumber evidence="1">3.1.4.11</ecNumber>
    </recommendedName>
</protein>
<evidence type="ECO:0000259" key="5">
    <source>
        <dbReference type="Pfam" id="PF17787"/>
    </source>
</evidence>
<dbReference type="AlphaFoldDB" id="A0A0N4VJW8"/>
<accession>A0A0N4VJW8</accession>
<dbReference type="Pfam" id="PF22631">
    <property type="entry name" value="PLCB1-4-like_EFh"/>
    <property type="match status" value="1"/>
</dbReference>
<dbReference type="InterPro" id="IPR001192">
    <property type="entry name" value="PI-PLC_fam"/>
</dbReference>
<keyword evidence="2" id="KW-0378">Hydrolase</keyword>
<dbReference type="CDD" id="cd16200">
    <property type="entry name" value="EFh_PI-PLCbeta"/>
    <property type="match status" value="1"/>
</dbReference>
<dbReference type="GO" id="GO:0016042">
    <property type="term" value="P:lipid catabolic process"/>
    <property type="evidence" value="ECO:0007669"/>
    <property type="project" value="UniProtKB-KW"/>
</dbReference>
<dbReference type="GO" id="GO:0004435">
    <property type="term" value="F:phosphatidylinositol-4,5-bisphosphate phospholipase C activity"/>
    <property type="evidence" value="ECO:0007669"/>
    <property type="project" value="UniProtKB-EC"/>
</dbReference>
<organism evidence="9">
    <name type="scientific">Enterobius vermicularis</name>
    <name type="common">Human pinworm</name>
    <dbReference type="NCBI Taxonomy" id="51028"/>
    <lineage>
        <taxon>Eukaryota</taxon>
        <taxon>Metazoa</taxon>
        <taxon>Ecdysozoa</taxon>
        <taxon>Nematoda</taxon>
        <taxon>Chromadorea</taxon>
        <taxon>Rhabditida</taxon>
        <taxon>Spirurina</taxon>
        <taxon>Oxyuridomorpha</taxon>
        <taxon>Oxyuroidea</taxon>
        <taxon>Oxyuridae</taxon>
        <taxon>Enterobius</taxon>
    </lineage>
</organism>
<dbReference type="GO" id="GO:0046488">
    <property type="term" value="P:phosphatidylinositol metabolic process"/>
    <property type="evidence" value="ECO:0007669"/>
    <property type="project" value="TreeGrafter"/>
</dbReference>
<dbReference type="InterPro" id="IPR037862">
    <property type="entry name" value="PLC-beta_PH"/>
</dbReference>
<dbReference type="Gene3D" id="2.30.29.240">
    <property type="match status" value="1"/>
</dbReference>
<dbReference type="PANTHER" id="PTHR10336">
    <property type="entry name" value="PHOSPHOINOSITIDE-SPECIFIC PHOSPHOLIPASE C FAMILY PROTEIN"/>
    <property type="match status" value="1"/>
</dbReference>
<feature type="domain" description="PLC-beta PH" evidence="5">
    <location>
        <begin position="66"/>
        <end position="173"/>
    </location>
</feature>
<dbReference type="Gene3D" id="1.10.238.10">
    <property type="entry name" value="EF-hand"/>
    <property type="match status" value="1"/>
</dbReference>
<dbReference type="GO" id="GO:0048015">
    <property type="term" value="P:phosphatidylinositol-mediated signaling"/>
    <property type="evidence" value="ECO:0007669"/>
    <property type="project" value="TreeGrafter"/>
</dbReference>
<reference evidence="7 8" key="2">
    <citation type="submission" date="2018-10" db="EMBL/GenBank/DDBJ databases">
        <authorList>
            <consortium name="Pathogen Informatics"/>
        </authorList>
    </citation>
    <scope>NUCLEOTIDE SEQUENCE [LARGE SCALE GENOMIC DNA]</scope>
</reference>
<evidence type="ECO:0000256" key="1">
    <source>
        <dbReference type="ARBA" id="ARBA00012368"/>
    </source>
</evidence>
<name>A0A0N4VJW8_ENTVE</name>
<evidence type="ECO:0000256" key="3">
    <source>
        <dbReference type="ARBA" id="ARBA00022963"/>
    </source>
</evidence>
<dbReference type="PANTHER" id="PTHR10336:SF36">
    <property type="entry name" value="1-PHOSPHATIDYLINOSITOL 4,5-BISPHOSPHATE PHOSPHODIESTERASE BETA-4"/>
    <property type="match status" value="1"/>
</dbReference>
<dbReference type="SUPFAM" id="SSF50729">
    <property type="entry name" value="PH domain-like"/>
    <property type="match status" value="1"/>
</dbReference>
<proteinExistence type="predicted"/>
<dbReference type="SUPFAM" id="SSF47473">
    <property type="entry name" value="EF-hand"/>
    <property type="match status" value="1"/>
</dbReference>
<dbReference type="WBParaSite" id="EVEC_0001113901-mRNA-1">
    <property type="protein sequence ID" value="EVEC_0001113901-mRNA-1"/>
    <property type="gene ID" value="EVEC_0001113901"/>
</dbReference>
<dbReference type="STRING" id="51028.A0A0N4VJW8"/>
<feature type="domain" description="Phosphoinositide phospholipase C beta 1-4-like EF-hand" evidence="6">
    <location>
        <begin position="183"/>
        <end position="253"/>
    </location>
</feature>
<dbReference type="Proteomes" id="UP000274131">
    <property type="component" value="Unassembled WGS sequence"/>
</dbReference>
<reference evidence="9" key="1">
    <citation type="submission" date="2017-02" db="UniProtKB">
        <authorList>
            <consortium name="WormBaseParasite"/>
        </authorList>
    </citation>
    <scope>IDENTIFICATION</scope>
</reference>
<evidence type="ECO:0000313" key="7">
    <source>
        <dbReference type="EMBL" id="VDD95713.1"/>
    </source>
</evidence>
<evidence type="ECO:0000259" key="6">
    <source>
        <dbReference type="Pfam" id="PF22631"/>
    </source>
</evidence>
<evidence type="ECO:0000313" key="9">
    <source>
        <dbReference type="WBParaSite" id="EVEC_0001113901-mRNA-1"/>
    </source>
</evidence>
<keyword evidence="4" id="KW-0443">Lipid metabolism</keyword>
<dbReference type="CDD" id="cd13361">
    <property type="entry name" value="PH_PLC_beta"/>
    <property type="match status" value="1"/>
</dbReference>